<proteinExistence type="inferred from homology"/>
<feature type="domain" description="Activator of Hsp90 ATPase homologue 1/2-like C-terminal" evidence="2">
    <location>
        <begin position="14"/>
        <end position="158"/>
    </location>
</feature>
<evidence type="ECO:0000313" key="3">
    <source>
        <dbReference type="EMBL" id="VAW90780.1"/>
    </source>
</evidence>
<accession>A0A3B0ZNP6</accession>
<evidence type="ECO:0000259" key="2">
    <source>
        <dbReference type="Pfam" id="PF08327"/>
    </source>
</evidence>
<dbReference type="EMBL" id="UOFR01000004">
    <property type="protein sequence ID" value="VAW90780.1"/>
    <property type="molecule type" value="Genomic_DNA"/>
</dbReference>
<protein>
    <submittedName>
        <fullName evidence="3">Ligand-binding SRPBCC domain protein family</fullName>
    </submittedName>
</protein>
<dbReference type="Pfam" id="PF08327">
    <property type="entry name" value="AHSA1"/>
    <property type="match status" value="1"/>
</dbReference>
<evidence type="ECO:0000256" key="1">
    <source>
        <dbReference type="ARBA" id="ARBA00006817"/>
    </source>
</evidence>
<dbReference type="InterPro" id="IPR023393">
    <property type="entry name" value="START-like_dom_sf"/>
</dbReference>
<sequence>MSETAEYRLERLFDAPRDLVWRAWTDPELLTKWYGPGVETIIHQFDLKPGGAWLNEMKWGDNADFSKMLFQDVTPPEKLVWHHCSTDADWNITANARMPDWPRVLLTTVTFTDLGDKTSVLLTQVPMEATDAEIACFAEMMAGMDQGWGGGYAIMDELFVELLADVTSDE</sequence>
<dbReference type="InterPro" id="IPR013538">
    <property type="entry name" value="ASHA1/2-like_C"/>
</dbReference>
<comment type="similarity">
    <text evidence="1">Belongs to the AHA1 family.</text>
</comment>
<dbReference type="SUPFAM" id="SSF55961">
    <property type="entry name" value="Bet v1-like"/>
    <property type="match status" value="1"/>
</dbReference>
<dbReference type="AlphaFoldDB" id="A0A3B0ZNP6"/>
<gene>
    <name evidence="3" type="ORF">MNBD_GAMMA21-1303</name>
</gene>
<reference evidence="3" key="1">
    <citation type="submission" date="2018-06" db="EMBL/GenBank/DDBJ databases">
        <authorList>
            <person name="Zhirakovskaya E."/>
        </authorList>
    </citation>
    <scope>NUCLEOTIDE SEQUENCE</scope>
</reference>
<name>A0A3B0ZNP6_9ZZZZ</name>
<dbReference type="Gene3D" id="3.30.530.20">
    <property type="match status" value="1"/>
</dbReference>
<organism evidence="3">
    <name type="scientific">hydrothermal vent metagenome</name>
    <dbReference type="NCBI Taxonomy" id="652676"/>
    <lineage>
        <taxon>unclassified sequences</taxon>
        <taxon>metagenomes</taxon>
        <taxon>ecological metagenomes</taxon>
    </lineage>
</organism>